<dbReference type="GO" id="GO:0005737">
    <property type="term" value="C:cytoplasm"/>
    <property type="evidence" value="ECO:0007669"/>
    <property type="project" value="UniProtKB-SubCell"/>
</dbReference>
<comment type="similarity">
    <text evidence="3">Belongs to the HRI1 family.</text>
</comment>
<dbReference type="Gene3D" id="2.40.128.320">
    <property type="entry name" value="Protein HRI1, N-terminal domain"/>
    <property type="match status" value="1"/>
</dbReference>
<dbReference type="InterPro" id="IPR043047">
    <property type="entry name" value="Hri1_N_sf"/>
</dbReference>
<sequence>MSVSTRLSIRWLPEPASEPTSTIVLTLPKTKLYIDIRLSVSEPSLYWGFAGYSTHVGNKCTFSHFMDSRGLIDAIDSGIFTTQPDGTTLETGSMMNFDTGKVEDYEEIWFDETREEYIGLVSAEGEAKGALVRVGEWWQGMVYENNEFRSARWRKDGDNWEMIWGVEEDWDHGKPPGNSMLEGLAVGQEVQYAGKRWRTVESSSGQ</sequence>
<dbReference type="Proteomes" id="UP000284842">
    <property type="component" value="Unassembled WGS sequence"/>
</dbReference>
<dbReference type="InterPro" id="IPR038744">
    <property type="entry name" value="Hri1_N"/>
</dbReference>
<dbReference type="InParanoid" id="A0A409VAX4"/>
<gene>
    <name evidence="7" type="ORF">CVT24_008875</name>
</gene>
<dbReference type="AlphaFoldDB" id="A0A409VAX4"/>
<dbReference type="InterPro" id="IPR031818">
    <property type="entry name" value="Hri1"/>
</dbReference>
<comment type="subcellular location">
    <subcellularLocation>
        <location evidence="2">Cytoplasm</location>
    </subcellularLocation>
    <subcellularLocation>
        <location evidence="1">Nucleus</location>
    </subcellularLocation>
</comment>
<comment type="caution">
    <text evidence="7">The sequence shown here is derived from an EMBL/GenBank/DDBJ whole genome shotgun (WGS) entry which is preliminary data.</text>
</comment>
<organism evidence="7 8">
    <name type="scientific">Panaeolus cyanescens</name>
    <dbReference type="NCBI Taxonomy" id="181874"/>
    <lineage>
        <taxon>Eukaryota</taxon>
        <taxon>Fungi</taxon>
        <taxon>Dikarya</taxon>
        <taxon>Basidiomycota</taxon>
        <taxon>Agaricomycotina</taxon>
        <taxon>Agaricomycetes</taxon>
        <taxon>Agaricomycetidae</taxon>
        <taxon>Agaricales</taxon>
        <taxon>Agaricineae</taxon>
        <taxon>Galeropsidaceae</taxon>
        <taxon>Panaeolus</taxon>
    </lineage>
</organism>
<keyword evidence="6" id="KW-0539">Nucleus</keyword>
<evidence type="ECO:0000256" key="6">
    <source>
        <dbReference type="ARBA" id="ARBA00023242"/>
    </source>
</evidence>
<proteinExistence type="inferred from homology"/>
<evidence type="ECO:0000256" key="1">
    <source>
        <dbReference type="ARBA" id="ARBA00004123"/>
    </source>
</evidence>
<name>A0A409VAX4_9AGAR</name>
<evidence type="ECO:0000256" key="4">
    <source>
        <dbReference type="ARBA" id="ARBA00017063"/>
    </source>
</evidence>
<evidence type="ECO:0000313" key="8">
    <source>
        <dbReference type="Proteomes" id="UP000284842"/>
    </source>
</evidence>
<evidence type="ECO:0000256" key="5">
    <source>
        <dbReference type="ARBA" id="ARBA00022490"/>
    </source>
</evidence>
<dbReference type="EMBL" id="NHTK01006098">
    <property type="protein sequence ID" value="PPQ64062.1"/>
    <property type="molecule type" value="Genomic_DNA"/>
</dbReference>
<keyword evidence="5" id="KW-0963">Cytoplasm</keyword>
<reference evidence="7 8" key="1">
    <citation type="journal article" date="2018" name="Evol. Lett.">
        <title>Horizontal gene cluster transfer increased hallucinogenic mushroom diversity.</title>
        <authorList>
            <person name="Reynolds H.T."/>
            <person name="Vijayakumar V."/>
            <person name="Gluck-Thaler E."/>
            <person name="Korotkin H.B."/>
            <person name="Matheny P.B."/>
            <person name="Slot J.C."/>
        </authorList>
    </citation>
    <scope>NUCLEOTIDE SEQUENCE [LARGE SCALE GENOMIC DNA]</scope>
    <source>
        <strain evidence="7 8">2629</strain>
    </source>
</reference>
<evidence type="ECO:0000256" key="2">
    <source>
        <dbReference type="ARBA" id="ARBA00004496"/>
    </source>
</evidence>
<protein>
    <recommendedName>
        <fullName evidence="4">Protein HRI1</fullName>
    </recommendedName>
</protein>
<dbReference type="OrthoDB" id="4045395at2759"/>
<dbReference type="Pfam" id="PF16815">
    <property type="entry name" value="HRI1"/>
    <property type="match status" value="1"/>
</dbReference>
<dbReference type="GO" id="GO:0005634">
    <property type="term" value="C:nucleus"/>
    <property type="evidence" value="ECO:0007669"/>
    <property type="project" value="UniProtKB-SubCell"/>
</dbReference>
<dbReference type="STRING" id="181874.A0A409VAX4"/>
<evidence type="ECO:0000256" key="3">
    <source>
        <dbReference type="ARBA" id="ARBA00005229"/>
    </source>
</evidence>
<evidence type="ECO:0000313" key="7">
    <source>
        <dbReference type="EMBL" id="PPQ64062.1"/>
    </source>
</evidence>
<keyword evidence="8" id="KW-1185">Reference proteome</keyword>
<dbReference type="CDD" id="cd11692">
    <property type="entry name" value="HRI1_N_like"/>
    <property type="match status" value="1"/>
</dbReference>
<accession>A0A409VAX4</accession>